<dbReference type="Gene3D" id="3.10.490.10">
    <property type="entry name" value="Gamma-glutamyl cyclotransferase-like"/>
    <property type="match status" value="1"/>
</dbReference>
<comment type="caution">
    <text evidence="5">The sequence shown here is derived from an EMBL/GenBank/DDBJ whole genome shotgun (WGS) entry which is preliminary data.</text>
</comment>
<accession>A0AAW1NDK1</accession>
<protein>
    <recommendedName>
        <fullName evidence="3">Gamma-glutamylcyclotransferase family protein</fullName>
    </recommendedName>
</protein>
<evidence type="ECO:0000313" key="5">
    <source>
        <dbReference type="EMBL" id="KAK9759268.1"/>
    </source>
</evidence>
<dbReference type="InterPro" id="IPR036568">
    <property type="entry name" value="GGCT-like_sf"/>
</dbReference>
<dbReference type="AlphaFoldDB" id="A0AAW1NDK1"/>
<dbReference type="PANTHER" id="PTHR12510:SF4">
    <property type="entry name" value="GAMMA-GLUTAMYLAMINECYCLOTRANSFERASE"/>
    <property type="match status" value="1"/>
</dbReference>
<dbReference type="Proteomes" id="UP001458880">
    <property type="component" value="Unassembled WGS sequence"/>
</dbReference>
<dbReference type="GO" id="GO:0005829">
    <property type="term" value="C:cytosol"/>
    <property type="evidence" value="ECO:0007669"/>
    <property type="project" value="TreeGrafter"/>
</dbReference>
<dbReference type="EMBL" id="JASPKY010000001">
    <property type="protein sequence ID" value="KAK9759268.1"/>
    <property type="molecule type" value="Genomic_DNA"/>
</dbReference>
<comment type="similarity">
    <text evidence="1 3">Belongs to the gamma-glutamylcyclotransferase family.</text>
</comment>
<dbReference type="InterPro" id="IPR039126">
    <property type="entry name" value="GGACT"/>
</dbReference>
<feature type="active site" description="Proton acceptor" evidence="2">
    <location>
        <position position="121"/>
    </location>
</feature>
<feature type="domain" description="Gamma-glutamylcyclotransferase AIG2-like" evidence="4">
    <location>
        <begin position="44"/>
        <end position="166"/>
    </location>
</feature>
<dbReference type="InterPro" id="IPR013024">
    <property type="entry name" value="GGCT-like"/>
</dbReference>
<sequence>MMFIKHEQSSLFLSTYQIQYCLWYFIFMSNTSDGNSTMSNYYNVFVYGTLKSGEPNHHWFSKGNGHYKLLCNAQTAEKFPLIIATDYNIPFLLYSPGTGNYVKGEVYEVDKNVLDKLDVLEDHPDFYQRELHKVNNLDGGGDITAWIYFIKNFKSHLLQLPMYESYSNNGDHGLRYVIRYTVGGPVNLSSVIKER</sequence>
<dbReference type="CDD" id="cd06661">
    <property type="entry name" value="GGCT_like"/>
    <property type="match status" value="1"/>
</dbReference>
<evidence type="ECO:0000313" key="6">
    <source>
        <dbReference type="Proteomes" id="UP001458880"/>
    </source>
</evidence>
<name>A0AAW1NDK1_POPJA</name>
<organism evidence="5 6">
    <name type="scientific">Popillia japonica</name>
    <name type="common">Japanese beetle</name>
    <dbReference type="NCBI Taxonomy" id="7064"/>
    <lineage>
        <taxon>Eukaryota</taxon>
        <taxon>Metazoa</taxon>
        <taxon>Ecdysozoa</taxon>
        <taxon>Arthropoda</taxon>
        <taxon>Hexapoda</taxon>
        <taxon>Insecta</taxon>
        <taxon>Pterygota</taxon>
        <taxon>Neoptera</taxon>
        <taxon>Endopterygota</taxon>
        <taxon>Coleoptera</taxon>
        <taxon>Polyphaga</taxon>
        <taxon>Scarabaeiformia</taxon>
        <taxon>Scarabaeidae</taxon>
        <taxon>Rutelinae</taxon>
        <taxon>Popillia</taxon>
    </lineage>
</organism>
<dbReference type="SUPFAM" id="SSF110857">
    <property type="entry name" value="Gamma-glutamyl cyclotransferase-like"/>
    <property type="match status" value="1"/>
</dbReference>
<evidence type="ECO:0000256" key="2">
    <source>
        <dbReference type="PIRSR" id="PIRSR639126-1"/>
    </source>
</evidence>
<dbReference type="Pfam" id="PF06094">
    <property type="entry name" value="GGACT"/>
    <property type="match status" value="1"/>
</dbReference>
<gene>
    <name evidence="5" type="ORF">QE152_g121</name>
</gene>
<evidence type="ECO:0000256" key="1">
    <source>
        <dbReference type="ARBA" id="ARBA00008861"/>
    </source>
</evidence>
<evidence type="ECO:0000256" key="3">
    <source>
        <dbReference type="RuleBase" id="RU367036"/>
    </source>
</evidence>
<dbReference type="PANTHER" id="PTHR12510">
    <property type="entry name" value="TROPONIN C-AKIN-1 PROTEIN"/>
    <property type="match status" value="1"/>
</dbReference>
<dbReference type="InterPro" id="IPR009288">
    <property type="entry name" value="AIG2-like_dom"/>
</dbReference>
<keyword evidence="6" id="KW-1185">Reference proteome</keyword>
<reference evidence="5 6" key="1">
    <citation type="journal article" date="2024" name="BMC Genomics">
        <title>De novo assembly and annotation of Popillia japonica's genome with initial clues to its potential as an invasive pest.</title>
        <authorList>
            <person name="Cucini C."/>
            <person name="Boschi S."/>
            <person name="Funari R."/>
            <person name="Cardaioli E."/>
            <person name="Iannotti N."/>
            <person name="Marturano G."/>
            <person name="Paoli F."/>
            <person name="Bruttini M."/>
            <person name="Carapelli A."/>
            <person name="Frati F."/>
            <person name="Nardi F."/>
        </authorList>
    </citation>
    <scope>NUCLEOTIDE SEQUENCE [LARGE SCALE GENOMIC DNA]</scope>
    <source>
        <strain evidence="5">DMR45628</strain>
    </source>
</reference>
<dbReference type="GO" id="GO:0061929">
    <property type="term" value="F:gamma-glutamylaminecyclotransferase activity"/>
    <property type="evidence" value="ECO:0007669"/>
    <property type="project" value="InterPro"/>
</dbReference>
<evidence type="ECO:0000259" key="4">
    <source>
        <dbReference type="Pfam" id="PF06094"/>
    </source>
</evidence>
<proteinExistence type="inferred from homology"/>